<dbReference type="SUPFAM" id="SSF46966">
    <property type="entry name" value="Spectrin repeat"/>
    <property type="match status" value="1"/>
</dbReference>
<dbReference type="AlphaFoldDB" id="A0A183BAK5"/>
<proteinExistence type="predicted"/>
<organism evidence="1">
    <name type="scientific">Echinostoma caproni</name>
    <dbReference type="NCBI Taxonomy" id="27848"/>
    <lineage>
        <taxon>Eukaryota</taxon>
        <taxon>Metazoa</taxon>
        <taxon>Spiralia</taxon>
        <taxon>Lophotrochozoa</taxon>
        <taxon>Platyhelminthes</taxon>
        <taxon>Trematoda</taxon>
        <taxon>Digenea</taxon>
        <taxon>Plagiorchiida</taxon>
        <taxon>Echinostomata</taxon>
        <taxon>Echinostomatoidea</taxon>
        <taxon>Echinostomatidae</taxon>
        <taxon>Echinostoma</taxon>
    </lineage>
</organism>
<dbReference type="WBParaSite" id="ECPE_0001628301-mRNA-1">
    <property type="protein sequence ID" value="ECPE_0001628301-mRNA-1"/>
    <property type="gene ID" value="ECPE_0001628301"/>
</dbReference>
<dbReference type="Gene3D" id="1.20.58.60">
    <property type="match status" value="1"/>
</dbReference>
<evidence type="ECO:0000313" key="1">
    <source>
        <dbReference type="WBParaSite" id="ECPE_0001628301-mRNA-1"/>
    </source>
</evidence>
<sequence length="383" mass="44218">LAELSDDLESLDRVASEHTAEDEERLDTLCASLAASKVLSNSVRDELKEYKHKLATTRTEIESTKSKNQSILSQCQAAEARAEEIISWLIAVEPQLRDCVNANMSASDEPEKFAEWERQLNDVDQFILRLETQFAEAKKESSSKLLIHKLQLFRNRIQERFTVAQQMMLRLARPTDFEPRLAKIRHVISSVEAELSHVDVLSLSPEHIKTITEKAKELLTELNEIKPDLEYAQQTGQVLVENKAVDYPERLLTDLSVLCDRHKKLVMNVLMSLERLEDALPLTQRLFRLRTNLNQQLTSVEEVTDYLENADCPQSRHDMLQVGLIEFGSYKNLEQVFNSSATFLAFVYMQRSHCIPFLLIIHVKILDRWLFNLSLSFNFYFTC</sequence>
<name>A0A183BAK5_9TREM</name>
<protein>
    <submittedName>
        <fullName evidence="1">Spectrin repeat-containing domain protein</fullName>
    </submittedName>
</protein>
<reference evidence="1" key="1">
    <citation type="submission" date="2016-06" db="UniProtKB">
        <authorList>
            <consortium name="WormBaseParasite"/>
        </authorList>
    </citation>
    <scope>IDENTIFICATION</scope>
</reference>
<accession>A0A183BAK5</accession>